<protein>
    <submittedName>
        <fullName evidence="1">Uncharacterized protein</fullName>
    </submittedName>
</protein>
<comment type="caution">
    <text evidence="1">The sequence shown here is derived from an EMBL/GenBank/DDBJ whole genome shotgun (WGS) entry which is preliminary data.</text>
</comment>
<dbReference type="Proteomes" id="UP001162992">
    <property type="component" value="Chromosome 16"/>
</dbReference>
<evidence type="ECO:0000313" key="2">
    <source>
        <dbReference type="Proteomes" id="UP001162992"/>
    </source>
</evidence>
<reference evidence="2" key="1">
    <citation type="journal article" date="2024" name="Proc. Natl. Acad. Sci. U.S.A.">
        <title>Extraordinary preservation of gene collinearity over three hundred million years revealed in homosporous lycophytes.</title>
        <authorList>
            <person name="Li C."/>
            <person name="Wickell D."/>
            <person name="Kuo L.Y."/>
            <person name="Chen X."/>
            <person name="Nie B."/>
            <person name="Liao X."/>
            <person name="Peng D."/>
            <person name="Ji J."/>
            <person name="Jenkins J."/>
            <person name="Williams M."/>
            <person name="Shu S."/>
            <person name="Plott C."/>
            <person name="Barry K."/>
            <person name="Rajasekar S."/>
            <person name="Grimwood J."/>
            <person name="Han X."/>
            <person name="Sun S."/>
            <person name="Hou Z."/>
            <person name="He W."/>
            <person name="Dai G."/>
            <person name="Sun C."/>
            <person name="Schmutz J."/>
            <person name="Leebens-Mack J.H."/>
            <person name="Li F.W."/>
            <person name="Wang L."/>
        </authorList>
    </citation>
    <scope>NUCLEOTIDE SEQUENCE [LARGE SCALE GENOMIC DNA]</scope>
    <source>
        <strain evidence="2">cv. PW_Plant_1</strain>
    </source>
</reference>
<gene>
    <name evidence="1" type="ORF">O6H91_16G034500</name>
</gene>
<accession>A0ACC2BBF2</accession>
<proteinExistence type="predicted"/>
<evidence type="ECO:0000313" key="1">
    <source>
        <dbReference type="EMBL" id="KAJ7527065.1"/>
    </source>
</evidence>
<name>A0ACC2BBF2_DIPCM</name>
<sequence>MGEAKTAPPGKPVFFTDLAKPAKDLLQKGFTLGHTICFSCLGPSGVTISTNATMVDGSMIGIITSSFKREGIKTDLSVTTLNQITASATYENLAPGLKASLTTTMPGAANVGKAQVQYQNDLAAVTATIQGLKSKPSFDCSATLGSESLHVGGSFMYDTEKNGLTGSTAGFGFLTKDASAALVIDPMSGKCIDAYCSQTINQRASWGCHLNHKWEKKLSTFTFGGSFKLDPFTTVKARMDNHGIVQTLLQHEPTPFISVGMLAQVDTTALQSTTPKVGFSLTVLAV</sequence>
<keyword evidence="2" id="KW-1185">Reference proteome</keyword>
<dbReference type="EMBL" id="CM055107">
    <property type="protein sequence ID" value="KAJ7527065.1"/>
    <property type="molecule type" value="Genomic_DNA"/>
</dbReference>
<organism evidence="1 2">
    <name type="scientific">Diphasiastrum complanatum</name>
    <name type="common">Issler's clubmoss</name>
    <name type="synonym">Lycopodium complanatum</name>
    <dbReference type="NCBI Taxonomy" id="34168"/>
    <lineage>
        <taxon>Eukaryota</taxon>
        <taxon>Viridiplantae</taxon>
        <taxon>Streptophyta</taxon>
        <taxon>Embryophyta</taxon>
        <taxon>Tracheophyta</taxon>
        <taxon>Lycopodiopsida</taxon>
        <taxon>Lycopodiales</taxon>
        <taxon>Lycopodiaceae</taxon>
        <taxon>Lycopodioideae</taxon>
        <taxon>Diphasiastrum</taxon>
    </lineage>
</organism>